<dbReference type="NCBIfam" id="TIGR00434">
    <property type="entry name" value="cysH"/>
    <property type="match status" value="1"/>
</dbReference>
<feature type="domain" description="Phosphoadenosine phosphosulphate reductase" evidence="4">
    <location>
        <begin position="37"/>
        <end position="207"/>
    </location>
</feature>
<dbReference type="Gene3D" id="3.40.50.620">
    <property type="entry name" value="HUPs"/>
    <property type="match status" value="1"/>
</dbReference>
<proteinExistence type="inferred from homology"/>
<dbReference type="EMBL" id="UINC01092494">
    <property type="protein sequence ID" value="SVC46124.1"/>
    <property type="molecule type" value="Genomic_DNA"/>
</dbReference>
<feature type="non-terminal residue" evidence="5">
    <location>
        <position position="245"/>
    </location>
</feature>
<name>A0A382MB08_9ZZZZ</name>
<reference evidence="5" key="1">
    <citation type="submission" date="2018-05" db="EMBL/GenBank/DDBJ databases">
        <authorList>
            <person name="Lanie J.A."/>
            <person name="Ng W.-L."/>
            <person name="Kazmierczak K.M."/>
            <person name="Andrzejewski T.M."/>
            <person name="Davidsen T.M."/>
            <person name="Wayne K.J."/>
            <person name="Tettelin H."/>
            <person name="Glass J.I."/>
            <person name="Rusch D."/>
            <person name="Podicherti R."/>
            <person name="Tsui H.-C.T."/>
            <person name="Winkler M.E."/>
        </authorList>
    </citation>
    <scope>NUCLEOTIDE SEQUENCE</scope>
</reference>
<evidence type="ECO:0000313" key="5">
    <source>
        <dbReference type="EMBL" id="SVC46124.1"/>
    </source>
</evidence>
<dbReference type="InterPro" id="IPR002500">
    <property type="entry name" value="PAPS_reduct_dom"/>
</dbReference>
<comment type="pathway">
    <text evidence="3">Sulfur metabolism; hydrogen sulfide biosynthesis; sulfite from sulfate.</text>
</comment>
<gene>
    <name evidence="5" type="ORF">METZ01_LOCUS298978</name>
</gene>
<dbReference type="InterPro" id="IPR004511">
    <property type="entry name" value="PAPS/APS_Rdtase"/>
</dbReference>
<dbReference type="HAMAP" id="MF_00063">
    <property type="entry name" value="CysH"/>
    <property type="match status" value="1"/>
</dbReference>
<dbReference type="GO" id="GO:0004604">
    <property type="term" value="F:phosphoadenylyl-sulfate reductase (thioredoxin) activity"/>
    <property type="evidence" value="ECO:0007669"/>
    <property type="project" value="InterPro"/>
</dbReference>
<dbReference type="PIRSF" id="PIRSF000857">
    <property type="entry name" value="PAPS_reductase"/>
    <property type="match status" value="1"/>
</dbReference>
<dbReference type="AlphaFoldDB" id="A0A382MB08"/>
<accession>A0A382MB08</accession>
<comment type="similarity">
    <text evidence="1">Belongs to the PAPS reductase family. CysH subfamily.</text>
</comment>
<evidence type="ECO:0000259" key="4">
    <source>
        <dbReference type="Pfam" id="PF01507"/>
    </source>
</evidence>
<feature type="non-terminal residue" evidence="5">
    <location>
        <position position="1"/>
    </location>
</feature>
<organism evidence="5">
    <name type="scientific">marine metagenome</name>
    <dbReference type="NCBI Taxonomy" id="408172"/>
    <lineage>
        <taxon>unclassified sequences</taxon>
        <taxon>metagenomes</taxon>
        <taxon>ecological metagenomes</taxon>
    </lineage>
</organism>
<dbReference type="GO" id="GO:0005737">
    <property type="term" value="C:cytoplasm"/>
    <property type="evidence" value="ECO:0007669"/>
    <property type="project" value="TreeGrafter"/>
</dbReference>
<evidence type="ECO:0000256" key="2">
    <source>
        <dbReference type="ARBA" id="ARBA00023002"/>
    </source>
</evidence>
<dbReference type="CDD" id="cd23945">
    <property type="entry name" value="PAPS_reductase"/>
    <property type="match status" value="1"/>
</dbReference>
<dbReference type="SUPFAM" id="SSF52402">
    <property type="entry name" value="Adenine nucleotide alpha hydrolases-like"/>
    <property type="match status" value="1"/>
</dbReference>
<evidence type="ECO:0000256" key="1">
    <source>
        <dbReference type="ARBA" id="ARBA00009732"/>
    </source>
</evidence>
<dbReference type="PANTHER" id="PTHR46509:SF1">
    <property type="entry name" value="PHOSPHOADENOSINE PHOSPHOSULFATE REDUCTASE"/>
    <property type="match status" value="1"/>
</dbReference>
<dbReference type="NCBIfam" id="NF002537">
    <property type="entry name" value="PRK02090.1"/>
    <property type="match status" value="1"/>
</dbReference>
<evidence type="ECO:0000256" key="3">
    <source>
        <dbReference type="ARBA" id="ARBA00024327"/>
    </source>
</evidence>
<protein>
    <recommendedName>
        <fullName evidence="4">Phosphoadenosine phosphosulphate reductase domain-containing protein</fullName>
    </recommendedName>
</protein>
<dbReference type="PANTHER" id="PTHR46509">
    <property type="entry name" value="PHOSPHOADENOSINE PHOSPHOSULFATE REDUCTASE"/>
    <property type="match status" value="1"/>
</dbReference>
<keyword evidence="2" id="KW-0560">Oxidoreductase</keyword>
<dbReference type="InterPro" id="IPR014729">
    <property type="entry name" value="Rossmann-like_a/b/a_fold"/>
</dbReference>
<dbReference type="Pfam" id="PF01507">
    <property type="entry name" value="PAPS_reduct"/>
    <property type="match status" value="1"/>
</dbReference>
<sequence>VNTQVLQQVQNKTMKQYRKNPVELLKWLKNNLPNEKIVMGTGFGPPGIVLLDMLFKVTRDISVFYIDTGFLFDQTYELRDKLQDRYGFKFLRFSTDITPEMQADQYGDKLWEKDPDICCNVRKVIPLKDALKDYDVWITGIRKKQTQVRKEADLIEFESRFEVIKINPLIEWTHDEVWGYIKANNLPYNILHDRNYPSIGCKQCTSPVCAGADDRSGRWKGTNKIECGLHKSTTISSNETKTKAN</sequence>
<dbReference type="GO" id="GO:0019379">
    <property type="term" value="P:sulfate assimilation, phosphoadenylyl sulfate reduction by phosphoadenylyl-sulfate reductase (thioredoxin)"/>
    <property type="evidence" value="ECO:0007669"/>
    <property type="project" value="InterPro"/>
</dbReference>